<dbReference type="PANTHER" id="PTHR48022">
    <property type="entry name" value="PLASTIDIC GLUCOSE TRANSPORTER 4"/>
    <property type="match status" value="1"/>
</dbReference>
<dbReference type="InterPro" id="IPR050360">
    <property type="entry name" value="MFS_Sugar_Transporters"/>
</dbReference>
<comment type="similarity">
    <text evidence="2">Belongs to the major facilitator superfamily. Sugar transporter (TC 2.A.1.1) family.</text>
</comment>
<evidence type="ECO:0000259" key="8">
    <source>
        <dbReference type="PROSITE" id="PS50850"/>
    </source>
</evidence>
<keyword evidence="4 7" id="KW-0812">Transmembrane</keyword>
<dbReference type="AlphaFoldDB" id="A0AAW0LPX3"/>
<proteinExistence type="inferred from homology"/>
<protein>
    <submittedName>
        <fullName evidence="9">Plastidic glucose transporter 2</fullName>
    </submittedName>
</protein>
<evidence type="ECO:0000256" key="6">
    <source>
        <dbReference type="ARBA" id="ARBA00023136"/>
    </source>
</evidence>
<feature type="transmembrane region" description="Helical" evidence="7">
    <location>
        <begin position="48"/>
        <end position="68"/>
    </location>
</feature>
<evidence type="ECO:0000256" key="3">
    <source>
        <dbReference type="ARBA" id="ARBA00022448"/>
    </source>
</evidence>
<dbReference type="GO" id="GO:0016020">
    <property type="term" value="C:membrane"/>
    <property type="evidence" value="ECO:0007669"/>
    <property type="project" value="UniProtKB-SubCell"/>
</dbReference>
<dbReference type="EMBL" id="PKMF04000072">
    <property type="protein sequence ID" value="KAK7852762.1"/>
    <property type="molecule type" value="Genomic_DNA"/>
</dbReference>
<sequence>MWGRQREASSMYKRLPSRDCTNTVDLEENSDLLQNVMSPETSSPSWRLSFPHVLVATISSFLFGYHTGVVNEPLESISVDLGFSGNTLAEGLVVSTCLGGALVGALLSGWIADGVGRRRAFQLCALPMIVGASMRYACTINIIALECSLGLCVAIGLASFILYTLHLDLVLVHNRLIVISDSWYFLILQV</sequence>
<feature type="transmembrane region" description="Helical" evidence="7">
    <location>
        <begin position="143"/>
        <end position="165"/>
    </location>
</feature>
<dbReference type="PROSITE" id="PS50850">
    <property type="entry name" value="MFS"/>
    <property type="match status" value="1"/>
</dbReference>
<keyword evidence="10" id="KW-1185">Reference proteome</keyword>
<dbReference type="Proteomes" id="UP000237347">
    <property type="component" value="Unassembled WGS sequence"/>
</dbReference>
<comment type="caution">
    <text evidence="9">The sequence shown here is derived from an EMBL/GenBank/DDBJ whole genome shotgun (WGS) entry which is preliminary data.</text>
</comment>
<reference evidence="9 10" key="1">
    <citation type="journal article" date="2018" name="Sci. Data">
        <title>The draft genome sequence of cork oak.</title>
        <authorList>
            <person name="Ramos A.M."/>
            <person name="Usie A."/>
            <person name="Barbosa P."/>
            <person name="Barros P.M."/>
            <person name="Capote T."/>
            <person name="Chaves I."/>
            <person name="Simoes F."/>
            <person name="Abreu I."/>
            <person name="Carrasquinho I."/>
            <person name="Faro C."/>
            <person name="Guimaraes J.B."/>
            <person name="Mendonca D."/>
            <person name="Nobrega F."/>
            <person name="Rodrigues L."/>
            <person name="Saibo N.J.M."/>
            <person name="Varela M.C."/>
            <person name="Egas C."/>
            <person name="Matos J."/>
            <person name="Miguel C.M."/>
            <person name="Oliveira M.M."/>
            <person name="Ricardo C.P."/>
            <person name="Goncalves S."/>
        </authorList>
    </citation>
    <scope>NUCLEOTIDE SEQUENCE [LARGE SCALE GENOMIC DNA]</scope>
    <source>
        <strain evidence="10">cv. HL8</strain>
    </source>
</reference>
<keyword evidence="6 7" id="KW-0472">Membrane</keyword>
<feature type="transmembrane region" description="Helical" evidence="7">
    <location>
        <begin position="88"/>
        <end position="108"/>
    </location>
</feature>
<evidence type="ECO:0000256" key="2">
    <source>
        <dbReference type="ARBA" id="ARBA00010992"/>
    </source>
</evidence>
<comment type="subcellular location">
    <subcellularLocation>
        <location evidence="1">Membrane</location>
        <topology evidence="1">Multi-pass membrane protein</topology>
    </subcellularLocation>
</comment>
<evidence type="ECO:0000256" key="4">
    <source>
        <dbReference type="ARBA" id="ARBA00022692"/>
    </source>
</evidence>
<organism evidence="9 10">
    <name type="scientific">Quercus suber</name>
    <name type="common">Cork oak</name>
    <dbReference type="NCBI Taxonomy" id="58331"/>
    <lineage>
        <taxon>Eukaryota</taxon>
        <taxon>Viridiplantae</taxon>
        <taxon>Streptophyta</taxon>
        <taxon>Embryophyta</taxon>
        <taxon>Tracheophyta</taxon>
        <taxon>Spermatophyta</taxon>
        <taxon>Magnoliopsida</taxon>
        <taxon>eudicotyledons</taxon>
        <taxon>Gunneridae</taxon>
        <taxon>Pentapetalae</taxon>
        <taxon>rosids</taxon>
        <taxon>fabids</taxon>
        <taxon>Fagales</taxon>
        <taxon>Fagaceae</taxon>
        <taxon>Quercus</taxon>
    </lineage>
</organism>
<dbReference type="InterPro" id="IPR005829">
    <property type="entry name" value="Sugar_transporter_CS"/>
</dbReference>
<dbReference type="InterPro" id="IPR036259">
    <property type="entry name" value="MFS_trans_sf"/>
</dbReference>
<dbReference type="Gene3D" id="1.20.1250.20">
    <property type="entry name" value="MFS general substrate transporter like domains"/>
    <property type="match status" value="1"/>
</dbReference>
<keyword evidence="5 7" id="KW-1133">Transmembrane helix</keyword>
<evidence type="ECO:0000256" key="5">
    <source>
        <dbReference type="ARBA" id="ARBA00022989"/>
    </source>
</evidence>
<dbReference type="PROSITE" id="PS00216">
    <property type="entry name" value="SUGAR_TRANSPORT_1"/>
    <property type="match status" value="1"/>
</dbReference>
<keyword evidence="9" id="KW-0762">Sugar transport</keyword>
<evidence type="ECO:0000256" key="7">
    <source>
        <dbReference type="SAM" id="Phobius"/>
    </source>
</evidence>
<keyword evidence="3" id="KW-0813">Transport</keyword>
<dbReference type="InterPro" id="IPR020846">
    <property type="entry name" value="MFS_dom"/>
</dbReference>
<gene>
    <name evidence="9" type="ORF">CFP56_037981</name>
</gene>
<evidence type="ECO:0000313" key="10">
    <source>
        <dbReference type="Proteomes" id="UP000237347"/>
    </source>
</evidence>
<dbReference type="GO" id="GO:0005351">
    <property type="term" value="F:carbohydrate:proton symporter activity"/>
    <property type="evidence" value="ECO:0007669"/>
    <property type="project" value="TreeGrafter"/>
</dbReference>
<dbReference type="InterPro" id="IPR005828">
    <property type="entry name" value="MFS_sugar_transport-like"/>
</dbReference>
<name>A0AAW0LPX3_QUESU</name>
<dbReference type="Pfam" id="PF00083">
    <property type="entry name" value="Sugar_tr"/>
    <property type="match status" value="1"/>
</dbReference>
<feature type="domain" description="Major facilitator superfamily (MFS) profile" evidence="8">
    <location>
        <begin position="52"/>
        <end position="190"/>
    </location>
</feature>
<evidence type="ECO:0000313" key="9">
    <source>
        <dbReference type="EMBL" id="KAK7852762.1"/>
    </source>
</evidence>
<dbReference type="SUPFAM" id="SSF103473">
    <property type="entry name" value="MFS general substrate transporter"/>
    <property type="match status" value="1"/>
</dbReference>
<evidence type="ECO:0000256" key="1">
    <source>
        <dbReference type="ARBA" id="ARBA00004141"/>
    </source>
</evidence>
<dbReference type="PANTHER" id="PTHR48022:SF2">
    <property type="entry name" value="PLASTIDIC GLUCOSE TRANSPORTER 4"/>
    <property type="match status" value="1"/>
</dbReference>
<accession>A0AAW0LPX3</accession>